<reference evidence="2" key="1">
    <citation type="submission" date="2022-11" db="UniProtKB">
        <authorList>
            <consortium name="WormBaseParasite"/>
        </authorList>
    </citation>
    <scope>IDENTIFICATION</scope>
</reference>
<protein>
    <submittedName>
        <fullName evidence="2">Uncharacterized protein</fullName>
    </submittedName>
</protein>
<organism evidence="1 2">
    <name type="scientific">Panagrolaimus sp. JU765</name>
    <dbReference type="NCBI Taxonomy" id="591449"/>
    <lineage>
        <taxon>Eukaryota</taxon>
        <taxon>Metazoa</taxon>
        <taxon>Ecdysozoa</taxon>
        <taxon>Nematoda</taxon>
        <taxon>Chromadorea</taxon>
        <taxon>Rhabditida</taxon>
        <taxon>Tylenchina</taxon>
        <taxon>Panagrolaimomorpha</taxon>
        <taxon>Panagrolaimoidea</taxon>
        <taxon>Panagrolaimidae</taxon>
        <taxon>Panagrolaimus</taxon>
    </lineage>
</organism>
<evidence type="ECO:0000313" key="1">
    <source>
        <dbReference type="Proteomes" id="UP000887576"/>
    </source>
</evidence>
<accession>A0AC34Q4M3</accession>
<name>A0AC34Q4M3_9BILA</name>
<proteinExistence type="predicted"/>
<evidence type="ECO:0000313" key="2">
    <source>
        <dbReference type="WBParaSite" id="JU765_v2.g12973.t1"/>
    </source>
</evidence>
<dbReference type="Proteomes" id="UP000887576">
    <property type="component" value="Unplaced"/>
</dbReference>
<sequence length="148" mass="17312">MATTAGDDLANRKLNDEYVGLKKILMNKKTYFVERIRNYFKNQKYAKEMDEFLSQKTDLFVAHTEWRQDGDDTEGDADSEFEIDLKTFETFDPKQQNAKFRPIDFEQPKNIDDGRLLAFEGAGVEPNFIKIVPEQIWNTFISKTRPNS</sequence>
<dbReference type="WBParaSite" id="JU765_v2.g12973.t1">
    <property type="protein sequence ID" value="JU765_v2.g12973.t1"/>
    <property type="gene ID" value="JU765_v2.g12973"/>
</dbReference>